<evidence type="ECO:0000313" key="2">
    <source>
        <dbReference type="Proteomes" id="UP000623467"/>
    </source>
</evidence>
<comment type="caution">
    <text evidence="1">The sequence shown here is derived from an EMBL/GenBank/DDBJ whole genome shotgun (WGS) entry which is preliminary data.</text>
</comment>
<reference evidence="1" key="1">
    <citation type="submission" date="2020-05" db="EMBL/GenBank/DDBJ databases">
        <title>Mycena genomes resolve the evolution of fungal bioluminescence.</title>
        <authorList>
            <person name="Tsai I.J."/>
        </authorList>
    </citation>
    <scope>NUCLEOTIDE SEQUENCE</scope>
    <source>
        <strain evidence="1">160909Yilan</strain>
    </source>
</reference>
<accession>A0A8H6Y4J3</accession>
<keyword evidence="2" id="KW-1185">Reference proteome</keyword>
<sequence>MRVPTKRNTLKMEIKRRKKFCKKFGAPGVRNRMVQFYDDPNAELRHDIYTVLALPSDNFAEDCVTIFPVHLLRTSSHSHMTTIMPTTVHEELTLGHSPAPQVMTLGEIWQTLTISRAPPQHRHLPNRMMLQQSILYSPANLTPLMRRDTGSRRHPRAQKSKISACKCRKSGIRTLGTHPPT</sequence>
<protein>
    <submittedName>
        <fullName evidence="1">Uncharacterized protein</fullName>
    </submittedName>
</protein>
<gene>
    <name evidence="1" type="ORF">MSAN_01610300</name>
</gene>
<dbReference type="EMBL" id="JACAZH010000013">
    <property type="protein sequence ID" value="KAF7351769.1"/>
    <property type="molecule type" value="Genomic_DNA"/>
</dbReference>
<evidence type="ECO:0000313" key="1">
    <source>
        <dbReference type="EMBL" id="KAF7351769.1"/>
    </source>
</evidence>
<proteinExistence type="predicted"/>
<name>A0A8H6Y4J3_9AGAR</name>
<dbReference type="Proteomes" id="UP000623467">
    <property type="component" value="Unassembled WGS sequence"/>
</dbReference>
<dbReference type="AlphaFoldDB" id="A0A8H6Y4J3"/>
<organism evidence="1 2">
    <name type="scientific">Mycena sanguinolenta</name>
    <dbReference type="NCBI Taxonomy" id="230812"/>
    <lineage>
        <taxon>Eukaryota</taxon>
        <taxon>Fungi</taxon>
        <taxon>Dikarya</taxon>
        <taxon>Basidiomycota</taxon>
        <taxon>Agaricomycotina</taxon>
        <taxon>Agaricomycetes</taxon>
        <taxon>Agaricomycetidae</taxon>
        <taxon>Agaricales</taxon>
        <taxon>Marasmiineae</taxon>
        <taxon>Mycenaceae</taxon>
        <taxon>Mycena</taxon>
    </lineage>
</organism>